<feature type="domain" description="VOC" evidence="1">
    <location>
        <begin position="3"/>
        <end position="128"/>
    </location>
</feature>
<dbReference type="InterPro" id="IPR004360">
    <property type="entry name" value="Glyas_Fos-R_dOase_dom"/>
</dbReference>
<evidence type="ECO:0000259" key="1">
    <source>
        <dbReference type="PROSITE" id="PS51819"/>
    </source>
</evidence>
<gene>
    <name evidence="2" type="ORF">SAMN04489752_1805</name>
</gene>
<dbReference type="STRING" id="1136497.SAMN04489752_1805"/>
<dbReference type="OrthoDB" id="9798430at2"/>
<dbReference type="RefSeq" id="WP_092012645.1">
    <property type="nucleotide sequence ID" value="NZ_LT629766.1"/>
</dbReference>
<proteinExistence type="predicted"/>
<name>A0A1H1SJE0_9MICO</name>
<dbReference type="Gene3D" id="3.10.180.10">
    <property type="entry name" value="2,3-Dihydroxybiphenyl 1,2-Dioxygenase, domain 1"/>
    <property type="match status" value="1"/>
</dbReference>
<protein>
    <recommendedName>
        <fullName evidence="1">VOC domain-containing protein</fullName>
    </recommendedName>
</protein>
<keyword evidence="3" id="KW-1185">Reference proteome</keyword>
<dbReference type="PANTHER" id="PTHR36503:SF2">
    <property type="entry name" value="BLR2408 PROTEIN"/>
    <property type="match status" value="1"/>
</dbReference>
<evidence type="ECO:0000313" key="3">
    <source>
        <dbReference type="Proteomes" id="UP000199597"/>
    </source>
</evidence>
<dbReference type="Proteomes" id="UP000199597">
    <property type="component" value="Chromosome I"/>
</dbReference>
<dbReference type="EMBL" id="LT629766">
    <property type="protein sequence ID" value="SDS47928.1"/>
    <property type="molecule type" value="Genomic_DNA"/>
</dbReference>
<sequence length="139" mass="14474">MKPLTTILSLPVADPQATANFYADGLGLETDGVEDGIVAFELPNLSIFFITADEYGQYLELSGRPGSKNPVPGASIISCAFATRAEIDEVLDRAASAGGSADGGQDVDGSYMGYFADLDGYIWELVANEQTAKAAAAAE</sequence>
<dbReference type="InterPro" id="IPR037523">
    <property type="entry name" value="VOC_core"/>
</dbReference>
<dbReference type="PROSITE" id="PS51819">
    <property type="entry name" value="VOC"/>
    <property type="match status" value="1"/>
</dbReference>
<dbReference type="InterPro" id="IPR029068">
    <property type="entry name" value="Glyas_Bleomycin-R_OHBP_Dase"/>
</dbReference>
<organism evidence="2 3">
    <name type="scientific">Brevibacterium siliguriense</name>
    <dbReference type="NCBI Taxonomy" id="1136497"/>
    <lineage>
        <taxon>Bacteria</taxon>
        <taxon>Bacillati</taxon>
        <taxon>Actinomycetota</taxon>
        <taxon>Actinomycetes</taxon>
        <taxon>Micrococcales</taxon>
        <taxon>Brevibacteriaceae</taxon>
        <taxon>Brevibacterium</taxon>
    </lineage>
</organism>
<dbReference type="AlphaFoldDB" id="A0A1H1SJE0"/>
<evidence type="ECO:0000313" key="2">
    <source>
        <dbReference type="EMBL" id="SDS47928.1"/>
    </source>
</evidence>
<accession>A0A1H1SJE0</accession>
<dbReference type="PANTHER" id="PTHR36503">
    <property type="entry name" value="BLR2520 PROTEIN"/>
    <property type="match status" value="1"/>
</dbReference>
<reference evidence="3" key="1">
    <citation type="submission" date="2016-10" db="EMBL/GenBank/DDBJ databases">
        <authorList>
            <person name="Varghese N."/>
            <person name="Submissions S."/>
        </authorList>
    </citation>
    <scope>NUCLEOTIDE SEQUENCE [LARGE SCALE GENOMIC DNA]</scope>
    <source>
        <strain evidence="3">DSM 23676</strain>
    </source>
</reference>
<dbReference type="SUPFAM" id="SSF54593">
    <property type="entry name" value="Glyoxalase/Bleomycin resistance protein/Dihydroxybiphenyl dioxygenase"/>
    <property type="match status" value="1"/>
</dbReference>
<dbReference type="Pfam" id="PF00903">
    <property type="entry name" value="Glyoxalase"/>
    <property type="match status" value="1"/>
</dbReference>